<dbReference type="InterPro" id="IPR034660">
    <property type="entry name" value="DinB/YfiT-like"/>
</dbReference>
<name>A0ABV8LHT5_9ACTN</name>
<keyword evidence="4" id="KW-1185">Reference proteome</keyword>
<evidence type="ECO:0000259" key="1">
    <source>
        <dbReference type="Pfam" id="PF07398"/>
    </source>
</evidence>
<dbReference type="PANTHER" id="PTHR40758:SF1">
    <property type="entry name" value="CONSERVED PROTEIN"/>
    <property type="match status" value="1"/>
</dbReference>
<keyword evidence="3" id="KW-0413">Isomerase</keyword>
<dbReference type="Pfam" id="PF07398">
    <property type="entry name" value="MDMPI_C"/>
    <property type="match status" value="1"/>
</dbReference>
<dbReference type="Pfam" id="PF11716">
    <property type="entry name" value="MDMPI_N"/>
    <property type="match status" value="1"/>
</dbReference>
<feature type="domain" description="MDMPI C-terminal" evidence="1">
    <location>
        <begin position="140"/>
        <end position="235"/>
    </location>
</feature>
<feature type="domain" description="Mycothiol-dependent maleylpyruvate isomerase metal-binding" evidence="2">
    <location>
        <begin position="13"/>
        <end position="125"/>
    </location>
</feature>
<sequence length="251" mass="27382">METTRFLEVLGDDYRRLLGVAAGDLAVTVPTCPDWTLADLVEHVSMVYLHKVATMRLGTFPSPWPPEDLPPEAPADRLARAYAELTAEFARHTPETAVQTWYEPDQTVGFWIRRMVHESVIHRIDGELAAGLPPTEVPDDVALDGIDENLQAFLAYQVGRWPEEFAAALADCGGETLLVSAGGRGWLVRLRPGTVTVEAAEPDAAADATVSGTPSGVLLWLWRRTDDLAVRLSGKPSVSGKLCDLQRIATQ</sequence>
<protein>
    <submittedName>
        <fullName evidence="3">Maleylpyruvate isomerase family mycothiol-dependent enzyme</fullName>
    </submittedName>
</protein>
<dbReference type="InterPro" id="IPR010872">
    <property type="entry name" value="MDMPI_C-term_domain"/>
</dbReference>
<dbReference type="InterPro" id="IPR024344">
    <property type="entry name" value="MDMPI_metal-binding"/>
</dbReference>
<dbReference type="GO" id="GO:0016853">
    <property type="term" value="F:isomerase activity"/>
    <property type="evidence" value="ECO:0007669"/>
    <property type="project" value="UniProtKB-KW"/>
</dbReference>
<dbReference type="NCBIfam" id="TIGR03083">
    <property type="entry name" value="maleylpyruvate isomerase family mycothiol-dependent enzyme"/>
    <property type="match status" value="1"/>
</dbReference>
<evidence type="ECO:0000313" key="3">
    <source>
        <dbReference type="EMBL" id="MFC4129629.1"/>
    </source>
</evidence>
<dbReference type="InterPro" id="IPR017517">
    <property type="entry name" value="Maleyloyr_isom"/>
</dbReference>
<dbReference type="RefSeq" id="WP_253759747.1">
    <property type="nucleotide sequence ID" value="NZ_JAMZDZ010000001.1"/>
</dbReference>
<comment type="caution">
    <text evidence="3">The sequence shown here is derived from an EMBL/GenBank/DDBJ whole genome shotgun (WGS) entry which is preliminary data.</text>
</comment>
<dbReference type="Proteomes" id="UP001595816">
    <property type="component" value="Unassembled WGS sequence"/>
</dbReference>
<reference evidence="4" key="1">
    <citation type="journal article" date="2019" name="Int. J. Syst. Evol. Microbiol.">
        <title>The Global Catalogue of Microorganisms (GCM) 10K type strain sequencing project: providing services to taxonomists for standard genome sequencing and annotation.</title>
        <authorList>
            <consortium name="The Broad Institute Genomics Platform"/>
            <consortium name="The Broad Institute Genome Sequencing Center for Infectious Disease"/>
            <person name="Wu L."/>
            <person name="Ma J."/>
        </authorList>
    </citation>
    <scope>NUCLEOTIDE SEQUENCE [LARGE SCALE GENOMIC DNA]</scope>
    <source>
        <strain evidence="4">CGMCC 4.7289</strain>
    </source>
</reference>
<dbReference type="SUPFAM" id="SSF109854">
    <property type="entry name" value="DinB/YfiT-like putative metalloenzymes"/>
    <property type="match status" value="1"/>
</dbReference>
<proteinExistence type="predicted"/>
<dbReference type="PANTHER" id="PTHR40758">
    <property type="entry name" value="CONSERVED PROTEIN"/>
    <property type="match status" value="1"/>
</dbReference>
<dbReference type="EMBL" id="JBHSAY010000003">
    <property type="protein sequence ID" value="MFC4129629.1"/>
    <property type="molecule type" value="Genomic_DNA"/>
</dbReference>
<evidence type="ECO:0000313" key="4">
    <source>
        <dbReference type="Proteomes" id="UP001595816"/>
    </source>
</evidence>
<accession>A0ABV8LHT5</accession>
<evidence type="ECO:0000259" key="2">
    <source>
        <dbReference type="Pfam" id="PF11716"/>
    </source>
</evidence>
<gene>
    <name evidence="3" type="ORF">ACFOZ4_03325</name>
</gene>
<organism evidence="3 4">
    <name type="scientific">Hamadaea flava</name>
    <dbReference type="NCBI Taxonomy" id="1742688"/>
    <lineage>
        <taxon>Bacteria</taxon>
        <taxon>Bacillati</taxon>
        <taxon>Actinomycetota</taxon>
        <taxon>Actinomycetes</taxon>
        <taxon>Micromonosporales</taxon>
        <taxon>Micromonosporaceae</taxon>
        <taxon>Hamadaea</taxon>
    </lineage>
</organism>